<dbReference type="AlphaFoldDB" id="F6V1I3"/>
<proteinExistence type="predicted"/>
<dbReference type="InParanoid" id="F6V1I3"/>
<dbReference type="HOGENOM" id="CLU_1539472_0_0_1"/>
<name>F6V1I3_CIOIN</name>
<evidence type="ECO:0000313" key="1">
    <source>
        <dbReference type="Ensembl" id="ENSCINP00000024920.2"/>
    </source>
</evidence>
<evidence type="ECO:0000313" key="2">
    <source>
        <dbReference type="Proteomes" id="UP000008144"/>
    </source>
</evidence>
<dbReference type="Ensembl" id="ENSCINT00000025166.2">
    <property type="protein sequence ID" value="ENSCINP00000024920.2"/>
    <property type="gene ID" value="ENSCING00000013612.2"/>
</dbReference>
<reference evidence="1" key="3">
    <citation type="submission" date="2025-08" db="UniProtKB">
        <authorList>
            <consortium name="Ensembl"/>
        </authorList>
    </citation>
    <scope>IDENTIFICATION</scope>
</reference>
<dbReference type="GeneTree" id="ENSGT00390000018812"/>
<dbReference type="Proteomes" id="UP000008144">
    <property type="component" value="Chromosome 4"/>
</dbReference>
<organism evidence="1 2">
    <name type="scientific">Ciona intestinalis</name>
    <name type="common">Transparent sea squirt</name>
    <name type="synonym">Ascidia intestinalis</name>
    <dbReference type="NCBI Taxonomy" id="7719"/>
    <lineage>
        <taxon>Eukaryota</taxon>
        <taxon>Metazoa</taxon>
        <taxon>Chordata</taxon>
        <taxon>Tunicata</taxon>
        <taxon>Ascidiacea</taxon>
        <taxon>Phlebobranchia</taxon>
        <taxon>Cionidae</taxon>
        <taxon>Ciona</taxon>
    </lineage>
</organism>
<accession>F6V1I3</accession>
<reference evidence="1" key="2">
    <citation type="journal article" date="2008" name="Genome Biol.">
        <title>Improved genome assembly and evidence-based global gene model set for the chordate Ciona intestinalis: new insight into intron and operon populations.</title>
        <authorList>
            <person name="Satou Y."/>
            <person name="Mineta K."/>
            <person name="Ogasawara M."/>
            <person name="Sasakura Y."/>
            <person name="Shoguchi E."/>
            <person name="Ueno K."/>
            <person name="Yamada L."/>
            <person name="Matsumoto J."/>
            <person name="Wasserscheid J."/>
            <person name="Dewar K."/>
            <person name="Wiley G.B."/>
            <person name="Macmil S.L."/>
            <person name="Roe B.A."/>
            <person name="Zeller R.W."/>
            <person name="Hastings K.E."/>
            <person name="Lemaire P."/>
            <person name="Lindquist E."/>
            <person name="Endo T."/>
            <person name="Hotta K."/>
            <person name="Inaba K."/>
        </authorList>
    </citation>
    <scope>NUCLEOTIDE SEQUENCE [LARGE SCALE GENOMIC DNA]</scope>
    <source>
        <strain evidence="1">wild type</strain>
    </source>
</reference>
<protein>
    <submittedName>
        <fullName evidence="1">Uncharacterized protein</fullName>
    </submittedName>
</protein>
<dbReference type="EMBL" id="EAAA01001923">
    <property type="status" value="NOT_ANNOTATED_CDS"/>
    <property type="molecule type" value="Genomic_DNA"/>
</dbReference>
<keyword evidence="2" id="KW-1185">Reference proteome</keyword>
<reference evidence="1" key="4">
    <citation type="submission" date="2025-09" db="UniProtKB">
        <authorList>
            <consortium name="Ensembl"/>
        </authorList>
    </citation>
    <scope>IDENTIFICATION</scope>
</reference>
<reference evidence="2" key="1">
    <citation type="journal article" date="2002" name="Science">
        <title>The draft genome of Ciona intestinalis: insights into chordate and vertebrate origins.</title>
        <authorList>
            <person name="Dehal P."/>
            <person name="Satou Y."/>
            <person name="Campbell R.K."/>
            <person name="Chapman J."/>
            <person name="Degnan B."/>
            <person name="De Tomaso A."/>
            <person name="Davidson B."/>
            <person name="Di Gregorio A."/>
            <person name="Gelpke M."/>
            <person name="Goodstein D.M."/>
            <person name="Harafuji N."/>
            <person name="Hastings K.E."/>
            <person name="Ho I."/>
            <person name="Hotta K."/>
            <person name="Huang W."/>
            <person name="Kawashima T."/>
            <person name="Lemaire P."/>
            <person name="Martinez D."/>
            <person name="Meinertzhagen I.A."/>
            <person name="Necula S."/>
            <person name="Nonaka M."/>
            <person name="Putnam N."/>
            <person name="Rash S."/>
            <person name="Saiga H."/>
            <person name="Satake M."/>
            <person name="Terry A."/>
            <person name="Yamada L."/>
            <person name="Wang H.G."/>
            <person name="Awazu S."/>
            <person name="Azumi K."/>
            <person name="Boore J."/>
            <person name="Branno M."/>
            <person name="Chin-Bow S."/>
            <person name="DeSantis R."/>
            <person name="Doyle S."/>
            <person name="Francino P."/>
            <person name="Keys D.N."/>
            <person name="Haga S."/>
            <person name="Hayashi H."/>
            <person name="Hino K."/>
            <person name="Imai K.S."/>
            <person name="Inaba K."/>
            <person name="Kano S."/>
            <person name="Kobayashi K."/>
            <person name="Kobayashi M."/>
            <person name="Lee B.I."/>
            <person name="Makabe K.W."/>
            <person name="Manohar C."/>
            <person name="Matassi G."/>
            <person name="Medina M."/>
            <person name="Mochizuki Y."/>
            <person name="Mount S."/>
            <person name="Morishita T."/>
            <person name="Miura S."/>
            <person name="Nakayama A."/>
            <person name="Nishizaka S."/>
            <person name="Nomoto H."/>
            <person name="Ohta F."/>
            <person name="Oishi K."/>
            <person name="Rigoutsos I."/>
            <person name="Sano M."/>
            <person name="Sasaki A."/>
            <person name="Sasakura Y."/>
            <person name="Shoguchi E."/>
            <person name="Shin-i T."/>
            <person name="Spagnuolo A."/>
            <person name="Stainier D."/>
            <person name="Suzuki M.M."/>
            <person name="Tassy O."/>
            <person name="Takatori N."/>
            <person name="Tokuoka M."/>
            <person name="Yagi K."/>
            <person name="Yoshizaki F."/>
            <person name="Wada S."/>
            <person name="Zhang C."/>
            <person name="Hyatt P.D."/>
            <person name="Larimer F."/>
            <person name="Detter C."/>
            <person name="Doggett N."/>
            <person name="Glavina T."/>
            <person name="Hawkins T."/>
            <person name="Richardson P."/>
            <person name="Lucas S."/>
            <person name="Kohara Y."/>
            <person name="Levine M."/>
            <person name="Satoh N."/>
            <person name="Rokhsar D.S."/>
        </authorList>
    </citation>
    <scope>NUCLEOTIDE SEQUENCE [LARGE SCALE GENOMIC DNA]</scope>
</reference>
<sequence length="176" mass="20568">MFLLSMNTICTCASWAVTRTMLILLSKYPKPHVVHDYFIWINVVSISANFWNMVCDVVKQPSWKKIPTSYITSLNCCGGTPGTGLCYFLFQQKQEKSTFLIICAVQCAILMPLIENLYPRYPSELQVTHTLDEIIYTHNMFWKQLFNRFNYNTSRILSRSNYLPQMFDGIKTNFMQ</sequence>